<protein>
    <submittedName>
        <fullName evidence="1">Uncharacterized protein</fullName>
    </submittedName>
</protein>
<reference evidence="1" key="1">
    <citation type="submission" date="2021-04" db="EMBL/GenBank/DDBJ databases">
        <title>Genome based classification of Actinospica acidithermotolerans sp. nov., an actinobacterium isolated from an Indonesian hot spring.</title>
        <authorList>
            <person name="Kusuma A.B."/>
            <person name="Putra K.E."/>
            <person name="Nafisah S."/>
            <person name="Loh J."/>
            <person name="Nouioui I."/>
            <person name="Goodfellow M."/>
        </authorList>
    </citation>
    <scope>NUCLEOTIDE SEQUENCE</scope>
    <source>
        <strain evidence="1">DSM 45618</strain>
    </source>
</reference>
<comment type="caution">
    <text evidence="1">The sequence shown here is derived from an EMBL/GenBank/DDBJ whole genome shotgun (WGS) entry which is preliminary data.</text>
</comment>
<name>A0A8J7WJ47_9ACTN</name>
<proteinExistence type="predicted"/>
<dbReference type="Gene3D" id="3.40.50.450">
    <property type="match status" value="1"/>
</dbReference>
<dbReference type="RefSeq" id="WP_211466747.1">
    <property type="nucleotide sequence ID" value="NZ_JAGSXH010000023.1"/>
</dbReference>
<dbReference type="PANTHER" id="PTHR38440">
    <property type="entry name" value="UPF0398 PROTEIN YPSA"/>
    <property type="match status" value="1"/>
</dbReference>
<gene>
    <name evidence="1" type="ORF">KGA66_09285</name>
</gene>
<sequence length="191" mass="19685">MGITLAKSAPAAAAGPARATGRTVRVGVTGHMDLGPETVRLVAEALRGHLRGLGADAAGLVGVSCLAPGADRIFARVLLDLGGRLEVILPSAGYRDQTDEDCAPSSFAALLRQADSVRAIEGPTATPHTYVAANDAMLASVDSLVAVWDGHRSAKPGGTAHVVEIARSRRMHVAVIWPPGARREHRGHGSG</sequence>
<dbReference type="Proteomes" id="UP000677913">
    <property type="component" value="Unassembled WGS sequence"/>
</dbReference>
<dbReference type="AlphaFoldDB" id="A0A8J7WJ47"/>
<keyword evidence="2" id="KW-1185">Reference proteome</keyword>
<dbReference type="PANTHER" id="PTHR38440:SF1">
    <property type="entry name" value="UPF0398 PROTEIN SPR0331"/>
    <property type="match status" value="1"/>
</dbReference>
<evidence type="ECO:0000313" key="2">
    <source>
        <dbReference type="Proteomes" id="UP000677913"/>
    </source>
</evidence>
<evidence type="ECO:0000313" key="1">
    <source>
        <dbReference type="EMBL" id="MBS2963238.1"/>
    </source>
</evidence>
<dbReference type="SUPFAM" id="SSF102405">
    <property type="entry name" value="MCP/YpsA-like"/>
    <property type="match status" value="1"/>
</dbReference>
<accession>A0A8J7WJ47</accession>
<dbReference type="EMBL" id="JAGSXH010000023">
    <property type="protein sequence ID" value="MBS2963238.1"/>
    <property type="molecule type" value="Genomic_DNA"/>
</dbReference>
<dbReference type="InterPro" id="IPR010697">
    <property type="entry name" value="YspA"/>
</dbReference>
<organism evidence="1 2">
    <name type="scientific">Actinocrinis puniceicyclus</name>
    <dbReference type="NCBI Taxonomy" id="977794"/>
    <lineage>
        <taxon>Bacteria</taxon>
        <taxon>Bacillati</taxon>
        <taxon>Actinomycetota</taxon>
        <taxon>Actinomycetes</taxon>
        <taxon>Catenulisporales</taxon>
        <taxon>Actinospicaceae</taxon>
        <taxon>Actinocrinis</taxon>
    </lineage>
</organism>